<dbReference type="Proteomes" id="UP000261640">
    <property type="component" value="Unplaced"/>
</dbReference>
<dbReference type="InterPro" id="IPR013019">
    <property type="entry name" value="MAD_homology_MH1"/>
</dbReference>
<dbReference type="GO" id="GO:0046872">
    <property type="term" value="F:metal ion binding"/>
    <property type="evidence" value="ECO:0007669"/>
    <property type="project" value="UniProtKB-KW"/>
</dbReference>
<dbReference type="FunFam" id="2.60.200.10:FF:000002">
    <property type="entry name" value="Mothers against decapentaplegic homolog"/>
    <property type="match status" value="1"/>
</dbReference>
<feature type="region of interest" description="Disordered" evidence="11">
    <location>
        <begin position="148"/>
        <end position="191"/>
    </location>
</feature>
<evidence type="ECO:0000256" key="6">
    <source>
        <dbReference type="ARBA" id="ARBA00023125"/>
    </source>
</evidence>
<dbReference type="InterPro" id="IPR013790">
    <property type="entry name" value="Dwarfin"/>
</dbReference>
<evidence type="ECO:0000256" key="4">
    <source>
        <dbReference type="ARBA" id="ARBA00022833"/>
    </source>
</evidence>
<comment type="subcellular location">
    <subcellularLocation>
        <location evidence="9">Cytoplasm</location>
    </subcellularLocation>
    <subcellularLocation>
        <location evidence="9">Nucleus</location>
    </subcellularLocation>
</comment>
<dbReference type="GO" id="GO:0000978">
    <property type="term" value="F:RNA polymerase II cis-regulatory region sequence-specific DNA binding"/>
    <property type="evidence" value="ECO:0007669"/>
    <property type="project" value="TreeGrafter"/>
</dbReference>
<dbReference type="InterPro" id="IPR036578">
    <property type="entry name" value="SMAD_MH1_sf"/>
</dbReference>
<dbReference type="PANTHER" id="PTHR13703:SF68">
    <property type="entry name" value="MOTHERS AGAINST DECAPENTAPLEGIC HOMOLOG"/>
    <property type="match status" value="1"/>
</dbReference>
<feature type="compositionally biased region" description="Low complexity" evidence="11">
    <location>
        <begin position="179"/>
        <end position="191"/>
    </location>
</feature>
<name>A0A7N8X9Y0_9TELE</name>
<dbReference type="GO" id="GO:0000981">
    <property type="term" value="F:DNA-binding transcription factor activity, RNA polymerase II-specific"/>
    <property type="evidence" value="ECO:0007669"/>
    <property type="project" value="TreeGrafter"/>
</dbReference>
<evidence type="ECO:0000259" key="12">
    <source>
        <dbReference type="PROSITE" id="PS51075"/>
    </source>
</evidence>
<reference evidence="14" key="2">
    <citation type="submission" date="2025-09" db="UniProtKB">
        <authorList>
            <consortium name="Ensembl"/>
        </authorList>
    </citation>
    <scope>IDENTIFICATION</scope>
</reference>
<dbReference type="InterPro" id="IPR001132">
    <property type="entry name" value="SMAD_dom_Dwarfin-type"/>
</dbReference>
<dbReference type="GeneTree" id="ENSGT00940000164585"/>
<dbReference type="Gene3D" id="2.60.200.10">
    <property type="match status" value="1"/>
</dbReference>
<dbReference type="Ensembl" id="ENSMAMT00000066414.1">
    <property type="protein sequence ID" value="ENSMAMP00000042656.1"/>
    <property type="gene ID" value="ENSMAMG00000020460.2"/>
</dbReference>
<proteinExistence type="inferred from homology"/>
<keyword evidence="5 9" id="KW-0805">Transcription regulation</keyword>
<keyword evidence="10" id="KW-0175">Coiled coil</keyword>
<dbReference type="GO" id="GO:0070411">
    <property type="term" value="F:I-SMAD binding"/>
    <property type="evidence" value="ECO:0007669"/>
    <property type="project" value="TreeGrafter"/>
</dbReference>
<feature type="domain" description="MH2" evidence="13">
    <location>
        <begin position="200"/>
        <end position="429"/>
    </location>
</feature>
<dbReference type="Pfam" id="PF03166">
    <property type="entry name" value="MH2"/>
    <property type="match status" value="1"/>
</dbReference>
<evidence type="ECO:0000256" key="9">
    <source>
        <dbReference type="RuleBase" id="RU361195"/>
    </source>
</evidence>
<dbReference type="InterPro" id="IPR008984">
    <property type="entry name" value="SMAD_FHA_dom_sf"/>
</dbReference>
<evidence type="ECO:0000256" key="8">
    <source>
        <dbReference type="ARBA" id="ARBA00023242"/>
    </source>
</evidence>
<dbReference type="PROSITE" id="PS51075">
    <property type="entry name" value="MH1"/>
    <property type="match status" value="1"/>
</dbReference>
<keyword evidence="6" id="KW-0238">DNA-binding</keyword>
<dbReference type="GO" id="GO:0071144">
    <property type="term" value="C:heteromeric SMAD protein complex"/>
    <property type="evidence" value="ECO:0007669"/>
    <property type="project" value="TreeGrafter"/>
</dbReference>
<dbReference type="CDD" id="cd10498">
    <property type="entry name" value="MH2_SMAD_4"/>
    <property type="match status" value="1"/>
</dbReference>
<dbReference type="GO" id="GO:0005737">
    <property type="term" value="C:cytoplasm"/>
    <property type="evidence" value="ECO:0007669"/>
    <property type="project" value="UniProtKB-SubCell"/>
</dbReference>
<dbReference type="PROSITE" id="PS51076">
    <property type="entry name" value="MH2"/>
    <property type="match status" value="1"/>
</dbReference>
<dbReference type="SMART" id="SM00523">
    <property type="entry name" value="DWA"/>
    <property type="match status" value="1"/>
</dbReference>
<keyword evidence="8 9" id="KW-0539">Nucleus</keyword>
<dbReference type="PANTHER" id="PTHR13703">
    <property type="entry name" value="SMAD"/>
    <property type="match status" value="1"/>
</dbReference>
<accession>A0A7N8X9Y0</accession>
<evidence type="ECO:0000256" key="7">
    <source>
        <dbReference type="ARBA" id="ARBA00023163"/>
    </source>
</evidence>
<evidence type="ECO:0000256" key="5">
    <source>
        <dbReference type="ARBA" id="ARBA00023015"/>
    </source>
</evidence>
<keyword evidence="4" id="KW-0862">Zinc</keyword>
<feature type="compositionally biased region" description="Pro residues" evidence="11">
    <location>
        <begin position="169"/>
        <end position="178"/>
    </location>
</feature>
<dbReference type="SMART" id="SM00524">
    <property type="entry name" value="DWB"/>
    <property type="match status" value="1"/>
</dbReference>
<evidence type="ECO:0000256" key="2">
    <source>
        <dbReference type="ARBA" id="ARBA00022490"/>
    </source>
</evidence>
<dbReference type="FunFam" id="3.90.520.10:FF:000002">
    <property type="entry name" value="Mothers against decapentaplegic homolog"/>
    <property type="match status" value="1"/>
</dbReference>
<dbReference type="SUPFAM" id="SSF49879">
    <property type="entry name" value="SMAD/FHA domain"/>
    <property type="match status" value="1"/>
</dbReference>
<evidence type="ECO:0000256" key="1">
    <source>
        <dbReference type="ARBA" id="ARBA00005545"/>
    </source>
</evidence>
<reference evidence="14" key="1">
    <citation type="submission" date="2025-08" db="UniProtKB">
        <authorList>
            <consortium name="Ensembl"/>
        </authorList>
    </citation>
    <scope>IDENTIFICATION</scope>
</reference>
<dbReference type="SUPFAM" id="SSF56366">
    <property type="entry name" value="SMAD MH1 domain"/>
    <property type="match status" value="1"/>
</dbReference>
<dbReference type="InterPro" id="IPR017855">
    <property type="entry name" value="SMAD-like_dom_sf"/>
</dbReference>
<dbReference type="Gene3D" id="3.90.520.10">
    <property type="entry name" value="SMAD MH1 domain"/>
    <property type="match status" value="1"/>
</dbReference>
<dbReference type="CDD" id="cd10492">
    <property type="entry name" value="MH1_SMAD_4"/>
    <property type="match status" value="1"/>
</dbReference>
<feature type="domain" description="MH1" evidence="12">
    <location>
        <begin position="14"/>
        <end position="138"/>
    </location>
</feature>
<keyword evidence="2 9" id="KW-0963">Cytoplasm</keyword>
<dbReference type="GO" id="GO:0030509">
    <property type="term" value="P:BMP signaling pathway"/>
    <property type="evidence" value="ECO:0007669"/>
    <property type="project" value="TreeGrafter"/>
</dbReference>
<dbReference type="GO" id="GO:0009653">
    <property type="term" value="P:anatomical structure morphogenesis"/>
    <property type="evidence" value="ECO:0007669"/>
    <property type="project" value="TreeGrafter"/>
</dbReference>
<feature type="coiled-coil region" evidence="10">
    <location>
        <begin position="33"/>
        <end position="60"/>
    </location>
</feature>
<keyword evidence="3" id="KW-0479">Metal-binding</keyword>
<protein>
    <recommendedName>
        <fullName evidence="9">Mothers against decapentaplegic homolog</fullName>
        <shortName evidence="9">MAD homolog</shortName>
        <shortName evidence="9">Mothers against DPP homolog</shortName>
    </recommendedName>
    <alternativeName>
        <fullName evidence="9">SMAD family member</fullName>
    </alternativeName>
</protein>
<dbReference type="Pfam" id="PF03165">
    <property type="entry name" value="MH1"/>
    <property type="match status" value="1"/>
</dbReference>
<evidence type="ECO:0000256" key="3">
    <source>
        <dbReference type="ARBA" id="ARBA00022723"/>
    </source>
</evidence>
<keyword evidence="15" id="KW-1185">Reference proteome</keyword>
<dbReference type="GO" id="GO:0060395">
    <property type="term" value="P:SMAD protein signal transduction"/>
    <property type="evidence" value="ECO:0007669"/>
    <property type="project" value="TreeGrafter"/>
</dbReference>
<evidence type="ECO:0000259" key="13">
    <source>
        <dbReference type="PROSITE" id="PS51076"/>
    </source>
</evidence>
<evidence type="ECO:0000256" key="11">
    <source>
        <dbReference type="SAM" id="MobiDB-lite"/>
    </source>
</evidence>
<comment type="similarity">
    <text evidence="1 9">Belongs to the dwarfin/SMAD family.</text>
</comment>
<evidence type="ECO:0000256" key="10">
    <source>
        <dbReference type="SAM" id="Coils"/>
    </source>
</evidence>
<keyword evidence="7 9" id="KW-0804">Transcription</keyword>
<sequence>MSVNPPSSNDACLSIVHSLMCHRQGGENEGFAKRAIESLVKKLKEKKDELDSLITAITTNGVHPSKCVTIQRTLDGRLQVAGRKGFPHVIYARLWRWPDLHKNELKHVKFCQYAFDLKYDNVCVNPYHYERVVSPGIVSGSGAILPLQGGHGDGRLQTPSPQVQVMTPAPRPPTPTQPAPQQQAAQQSSQTSHSQQPSFWCSISYFEMDVQVGEMFKVPSSCPVVTVDGYVDPSGGDRFCLGQLSNVHRTDASERARLHIGKGVQLECRGEGDVWMRCMSDHAVFVQSYYLDREAGRAPGDAVHKIYPGAYIKVFDLRQCHRQMQQQAATAQAAAAAQAAAVAGNIPGPGSVGGIAPAVSLSAAAGIGVDDLRRLCILRLSFVKGWGPDYPRQSIKHTPCWVEVHLHRALQLLDEVLHTMPLADPGPAN</sequence>
<dbReference type="AlphaFoldDB" id="A0A7N8X9Y0"/>
<dbReference type="InterPro" id="IPR003619">
    <property type="entry name" value="MAD_homology1_Dwarfin-type"/>
</dbReference>
<evidence type="ECO:0000313" key="15">
    <source>
        <dbReference type="Proteomes" id="UP000261640"/>
    </source>
</evidence>
<evidence type="ECO:0000313" key="14">
    <source>
        <dbReference type="Ensembl" id="ENSMAMP00000042656.1"/>
    </source>
</evidence>
<organism evidence="14 15">
    <name type="scientific">Mastacembelus armatus</name>
    <name type="common">zig-zag eel</name>
    <dbReference type="NCBI Taxonomy" id="205130"/>
    <lineage>
        <taxon>Eukaryota</taxon>
        <taxon>Metazoa</taxon>
        <taxon>Chordata</taxon>
        <taxon>Craniata</taxon>
        <taxon>Vertebrata</taxon>
        <taxon>Euteleostomi</taxon>
        <taxon>Actinopterygii</taxon>
        <taxon>Neopterygii</taxon>
        <taxon>Teleostei</taxon>
        <taxon>Neoteleostei</taxon>
        <taxon>Acanthomorphata</taxon>
        <taxon>Anabantaria</taxon>
        <taxon>Synbranchiformes</taxon>
        <taxon>Mastacembelidae</taxon>
        <taxon>Mastacembelus</taxon>
    </lineage>
</organism>
<dbReference type="GO" id="GO:0030154">
    <property type="term" value="P:cell differentiation"/>
    <property type="evidence" value="ECO:0007669"/>
    <property type="project" value="TreeGrafter"/>
</dbReference>